<sequence>MQSIDIENSKKHLEFLKKNNLTRLNVVFFALLALYYFVFILLVVLKTSFRISFATNELNEAFLSWSDTHKKNLKVLAKSKDIATLNNKMDYSYFNTSLSVSELFFCIREVGLRNILCSEGFVSFAELLIFERWLSNSRVRKVFVAGHYDRLVFNISLACKNSKVNFSVCQHGVVSVIELPKKIFVDEVYLKYGVSEVTFEKFYVVGKFFLTPELDFDRSRIINAERAKNNRTVLFIGQFGQVEKTLDILKYCSSFNDVDILFLQHPSDKASGYEKYAKVINEPILGPFLVISLFSSFAYSYHLLGYRTVFFPGDTQLDFLNDGTVTCLETPQGLCEYLKIQD</sequence>
<keyword evidence="1" id="KW-0812">Transmembrane</keyword>
<evidence type="ECO:0000313" key="2">
    <source>
        <dbReference type="EMBL" id="QOS26353.1"/>
    </source>
</evidence>
<keyword evidence="1" id="KW-1133">Transmembrane helix</keyword>
<proteinExistence type="predicted"/>
<dbReference type="AlphaFoldDB" id="A0A7M1WH52"/>
<organism evidence="2">
    <name type="scientific">Vibrio parahaemolyticus</name>
    <dbReference type="NCBI Taxonomy" id="670"/>
    <lineage>
        <taxon>Bacteria</taxon>
        <taxon>Pseudomonadati</taxon>
        <taxon>Pseudomonadota</taxon>
        <taxon>Gammaproteobacteria</taxon>
        <taxon>Vibrionales</taxon>
        <taxon>Vibrionaceae</taxon>
        <taxon>Vibrio</taxon>
    </lineage>
</organism>
<accession>A0A7M1WH52</accession>
<name>A0A7M1WH52_VIBPH</name>
<evidence type="ECO:0000256" key="1">
    <source>
        <dbReference type="SAM" id="Phobius"/>
    </source>
</evidence>
<gene>
    <name evidence="2" type="ORF">VP366_00021</name>
</gene>
<dbReference type="RefSeq" id="WP_053315349.1">
    <property type="nucleotide sequence ID" value="NZ_CP150876.1"/>
</dbReference>
<dbReference type="EMBL" id="MT898320">
    <property type="protein sequence ID" value="QOS26353.1"/>
    <property type="molecule type" value="Genomic_DNA"/>
</dbReference>
<keyword evidence="1" id="KW-0472">Membrane</keyword>
<reference evidence="2" key="1">
    <citation type="submission" date="2020-08" db="EMBL/GenBank/DDBJ databases">
        <title>Genetic structure, function and evolution of capsule biosynthesis loci in Vibrio parahaemolyticus.</title>
        <authorList>
            <person name="Li L."/>
            <person name="Bian S."/>
        </authorList>
    </citation>
    <scope>NUCLEOTIDE SEQUENCE</scope>
    <source>
        <strain evidence="2">VP366</strain>
    </source>
</reference>
<protein>
    <submittedName>
        <fullName evidence="2">Uncharacterized protein</fullName>
    </submittedName>
</protein>
<feature type="transmembrane region" description="Helical" evidence="1">
    <location>
        <begin position="26"/>
        <end position="45"/>
    </location>
</feature>